<feature type="region of interest" description="Disordered" evidence="1">
    <location>
        <begin position="1"/>
        <end position="32"/>
    </location>
</feature>
<evidence type="ECO:0000313" key="3">
    <source>
        <dbReference type="Proteomes" id="UP000034354"/>
    </source>
</evidence>
<name>A0A0G1ML14_9BACT</name>
<proteinExistence type="predicted"/>
<protein>
    <recommendedName>
        <fullName evidence="4">Large polyvalent protein associated domain-containing protein</fullName>
    </recommendedName>
</protein>
<comment type="caution">
    <text evidence="2">The sequence shown here is derived from an EMBL/GenBank/DDBJ whole genome shotgun (WGS) entry which is preliminary data.</text>
</comment>
<evidence type="ECO:0000313" key="2">
    <source>
        <dbReference type="EMBL" id="KKU09046.1"/>
    </source>
</evidence>
<sequence length="938" mass="103472">MAYIKDPKTGKYVNTGSAPASPPLTVPKPSSAGTAVKYQKNAEGKFVTTEVEKTAGKPNVTTVEGLRDFALQNNVDVSSTQPKESTLQKILHVLNTGGYAVGGLISGKGIKAGIKERIQPSEALGIKSKVGGFIADILLDPTTYLSFGYGAGAKLATKAGTVVLSKTGTSLLKKSILEVGEQGARKMLAEKVLADGGEKFLAKGGLKFAGKQIVPRSAVTAPFRAADWLVEKTPVVGKIYESAKDLAGKAFVPFKSIKDLPGRIGEEYVDKFSQFSKATRSEVGKAVEEATTLGKSAKKELGKDAGTRVGRMIEGMAEIPAKVADGVEKTATAGNKVIDDIIGHIQGEHKRFATLEKERGLLDNELPDYLRHYLTPEGRDFIAKNSDVAAELLQKTRVSTPFAKARTLDDTIVNINSYFRKTHGVKLFEQDAFKAFGARKAEHVKAVNTYDFLTDVGKQFGKQAEMVTKEYKHPISGQMVKKETAKPIFDNGMRYIESTVPQLKGVLLPEQIVKHVEETYKVLTSDEATKGFLRIYDKALGFWKGSVTGWFPAFHVRNSIGGIFNNFIAGVKNPTRYLQGDQIARGVKGTITTKLGTKYTYQQVKEIVEKLGVVGQPGYLDVMREVEKDVGKGAVGKLMDLPKNAMEITENRLRLPLFVDRLIKGDAPEEAAKSVFQFHFDYAPEGLATFEQNIMKRLLPFYRWTRGNIPLQLEQMVKQPGKYAAIGKFVDNLQVDKEKAKEEFQYLPPYMREGLPVRLGEKNGFSQYLYGLGLPVEDINRLYKGSPRRTLASMVGELSPILKYPIEAATGQNLFTGEPIKEGSRVYPFVNAVPGLRDWLEVSEHKNKNGDVSYRANAYKLHFLNTALGRFYTTAGKLSDDNTSGVVKFLYGLVGAKAKSVDMEKEKFWRDRDVQDRLEEELEGRGLINRFDSVYVPK</sequence>
<evidence type="ECO:0000256" key="1">
    <source>
        <dbReference type="SAM" id="MobiDB-lite"/>
    </source>
</evidence>
<dbReference type="EMBL" id="LCKW01000005">
    <property type="protein sequence ID" value="KKU09046.1"/>
    <property type="molecule type" value="Genomic_DNA"/>
</dbReference>
<dbReference type="STRING" id="1618993.UX09_C0005G0002"/>
<organism evidence="2 3">
    <name type="scientific">Candidatus Uhrbacteria bacterium GW2011_GWE2_45_35</name>
    <dbReference type="NCBI Taxonomy" id="1618993"/>
    <lineage>
        <taxon>Bacteria</taxon>
        <taxon>Candidatus Uhriibacteriota</taxon>
    </lineage>
</organism>
<dbReference type="AlphaFoldDB" id="A0A0G1ML14"/>
<gene>
    <name evidence="2" type="ORF">UX09_C0005G0002</name>
</gene>
<reference evidence="2 3" key="1">
    <citation type="journal article" date="2015" name="Nature">
        <title>rRNA introns, odd ribosomes, and small enigmatic genomes across a large radiation of phyla.</title>
        <authorList>
            <person name="Brown C.T."/>
            <person name="Hug L.A."/>
            <person name="Thomas B.C."/>
            <person name="Sharon I."/>
            <person name="Castelle C.J."/>
            <person name="Singh A."/>
            <person name="Wilkins M.J."/>
            <person name="Williams K.H."/>
            <person name="Banfield J.F."/>
        </authorList>
    </citation>
    <scope>NUCLEOTIDE SEQUENCE [LARGE SCALE GENOMIC DNA]</scope>
</reference>
<accession>A0A0G1ML14</accession>
<dbReference type="Proteomes" id="UP000034354">
    <property type="component" value="Unassembled WGS sequence"/>
</dbReference>
<evidence type="ECO:0008006" key="4">
    <source>
        <dbReference type="Google" id="ProtNLM"/>
    </source>
</evidence>